<dbReference type="OrthoDB" id="10347870at2759"/>
<name>A0A2V3J155_9FLOR</name>
<protein>
    <submittedName>
        <fullName evidence="2">Uncharacterized protein</fullName>
    </submittedName>
</protein>
<proteinExistence type="predicted"/>
<dbReference type="Proteomes" id="UP000247409">
    <property type="component" value="Unassembled WGS sequence"/>
</dbReference>
<keyword evidence="1" id="KW-0732">Signal</keyword>
<dbReference type="EMBL" id="NBIV01000021">
    <property type="protein sequence ID" value="PXF47677.1"/>
    <property type="molecule type" value="Genomic_DNA"/>
</dbReference>
<organism evidence="2 3">
    <name type="scientific">Gracilariopsis chorda</name>
    <dbReference type="NCBI Taxonomy" id="448386"/>
    <lineage>
        <taxon>Eukaryota</taxon>
        <taxon>Rhodophyta</taxon>
        <taxon>Florideophyceae</taxon>
        <taxon>Rhodymeniophycidae</taxon>
        <taxon>Gracilariales</taxon>
        <taxon>Gracilariaceae</taxon>
        <taxon>Gracilariopsis</taxon>
    </lineage>
</organism>
<comment type="caution">
    <text evidence="2">The sequence shown here is derived from an EMBL/GenBank/DDBJ whole genome shotgun (WGS) entry which is preliminary data.</text>
</comment>
<evidence type="ECO:0000256" key="1">
    <source>
        <dbReference type="SAM" id="SignalP"/>
    </source>
</evidence>
<dbReference type="AlphaFoldDB" id="A0A2V3J155"/>
<feature type="signal peptide" evidence="1">
    <location>
        <begin position="1"/>
        <end position="24"/>
    </location>
</feature>
<evidence type="ECO:0000313" key="2">
    <source>
        <dbReference type="EMBL" id="PXF47677.1"/>
    </source>
</evidence>
<reference evidence="2 3" key="1">
    <citation type="journal article" date="2018" name="Mol. Biol. Evol.">
        <title>Analysis of the draft genome of the red seaweed Gracilariopsis chorda provides insights into genome size evolution in Rhodophyta.</title>
        <authorList>
            <person name="Lee J."/>
            <person name="Yang E.C."/>
            <person name="Graf L."/>
            <person name="Yang J.H."/>
            <person name="Qiu H."/>
            <person name="Zel Zion U."/>
            <person name="Chan C.X."/>
            <person name="Stephens T.G."/>
            <person name="Weber A.P.M."/>
            <person name="Boo G.H."/>
            <person name="Boo S.M."/>
            <person name="Kim K.M."/>
            <person name="Shin Y."/>
            <person name="Jung M."/>
            <person name="Lee S.J."/>
            <person name="Yim H.S."/>
            <person name="Lee J.H."/>
            <person name="Bhattacharya D."/>
            <person name="Yoon H.S."/>
        </authorList>
    </citation>
    <scope>NUCLEOTIDE SEQUENCE [LARGE SCALE GENOMIC DNA]</scope>
    <source>
        <strain evidence="2 3">SKKU-2015</strain>
        <tissue evidence="2">Whole body</tissue>
    </source>
</reference>
<feature type="chain" id="PRO_5016161354" evidence="1">
    <location>
        <begin position="25"/>
        <end position="312"/>
    </location>
</feature>
<sequence>MMHNCYKPVLIILLVLLLAHSVYAWAPGECHKTGRSASRCCEHEAYWCHGGNGRALNHCHYCQEECIKVSSDSVCVWGGTWPARRKKCYPGVEWFKVCVAIPTDASLGGGAYEHVDRAIVSSSTSSQSGSVEELPVKLALLTHAAKTIAERAKGVDNLPAFVKERRNPVSNQIAFIISLMGEVLSTLRSALISNTIESARTNMNRAVSSLEQLITQARELINLIPTSDRGLVRTVIDRWISALRVIRVTLRDFIEEGATLADLKESTQAILDELKRGFWTKAEVALNAYAAFGRFTADWAPWVNAIGRYFRG</sequence>
<gene>
    <name evidence="2" type="ORF">BWQ96_02539</name>
</gene>
<accession>A0A2V3J155</accession>
<keyword evidence="3" id="KW-1185">Reference proteome</keyword>
<evidence type="ECO:0000313" key="3">
    <source>
        <dbReference type="Proteomes" id="UP000247409"/>
    </source>
</evidence>